<evidence type="ECO:0008006" key="3">
    <source>
        <dbReference type="Google" id="ProtNLM"/>
    </source>
</evidence>
<dbReference type="OrthoDB" id="5046458at2759"/>
<sequence>MASQSWNARLDRQPTELLLDLSQYLDREAIKSLSGVNKRFRAIFLLAHSDRVNFTGNVSQITSSLALLMREQHTFTEEPIYKEVKHARFHLQPSLPIGQATEIAEHVRRLLEQPKLEKVTVLSHDFCKLLETQAPQLKRLAFMAFRGMPLIQSDKPLTVRERKMSMDILCDIRGNFEDLECLVLGEFLNPQWPWGQRRFRTTSDQLDLNAMQGRVIMILKRMRNLTQFAFVLSDNTVGGGPRYFDGIWQPFRGSTKDEWYKQFLHSILNSVPRLQQLCIRARPSVYCRGMRNPEDGKLTITWDTDQEETVDEFDNFFVRKSHENATY</sequence>
<proteinExistence type="predicted"/>
<keyword evidence="2" id="KW-1185">Reference proteome</keyword>
<dbReference type="Proteomes" id="UP000750502">
    <property type="component" value="Unassembled WGS sequence"/>
</dbReference>
<evidence type="ECO:0000313" key="1">
    <source>
        <dbReference type="EMBL" id="KAG5760460.1"/>
    </source>
</evidence>
<reference evidence="1" key="1">
    <citation type="journal article" date="2020" name="bioRxiv">
        <title>Historical genomics reveals the evolutionary mechanisms behind multiple outbreaks of the host-specific coffee wilt pathogen Fusarium xylarioides.</title>
        <authorList>
            <person name="Peck D."/>
            <person name="Nowell R.W."/>
            <person name="Flood J."/>
            <person name="Ryan M.J."/>
            <person name="Barraclough T.G."/>
        </authorList>
    </citation>
    <scope>NUCLEOTIDE SEQUENCE</scope>
    <source>
        <strain evidence="1">IMI 127659i</strain>
    </source>
</reference>
<protein>
    <recommendedName>
        <fullName evidence="3">F-box domain-containing protein</fullName>
    </recommendedName>
</protein>
<reference evidence="1" key="2">
    <citation type="submission" date="2020-10" db="EMBL/GenBank/DDBJ databases">
        <authorList>
            <person name="Peck L.D."/>
            <person name="Nowell R.W."/>
            <person name="Flood J."/>
            <person name="Ryan M.J."/>
            <person name="Barraclough T.G."/>
        </authorList>
    </citation>
    <scope>NUCLEOTIDE SEQUENCE</scope>
    <source>
        <strain evidence="1">IMI 127659i</strain>
    </source>
</reference>
<name>A0A9P7L469_9HYPO</name>
<comment type="caution">
    <text evidence="1">The sequence shown here is derived from an EMBL/GenBank/DDBJ whole genome shotgun (WGS) entry which is preliminary data.</text>
</comment>
<gene>
    <name evidence="1" type="ORF">H9Q72_011437</name>
</gene>
<organism evidence="1 2">
    <name type="scientific">Fusarium xylarioides</name>
    <dbReference type="NCBI Taxonomy" id="221167"/>
    <lineage>
        <taxon>Eukaryota</taxon>
        <taxon>Fungi</taxon>
        <taxon>Dikarya</taxon>
        <taxon>Ascomycota</taxon>
        <taxon>Pezizomycotina</taxon>
        <taxon>Sordariomycetes</taxon>
        <taxon>Hypocreomycetidae</taxon>
        <taxon>Hypocreales</taxon>
        <taxon>Nectriaceae</taxon>
        <taxon>Fusarium</taxon>
        <taxon>Fusarium fujikuroi species complex</taxon>
    </lineage>
</organism>
<evidence type="ECO:0000313" key="2">
    <source>
        <dbReference type="Proteomes" id="UP000750502"/>
    </source>
</evidence>
<accession>A0A9P7L469</accession>
<dbReference type="AlphaFoldDB" id="A0A9P7L469"/>
<dbReference type="EMBL" id="JADFTT010000543">
    <property type="protein sequence ID" value="KAG5760460.1"/>
    <property type="molecule type" value="Genomic_DNA"/>
</dbReference>